<accession>S9UNF8</accession>
<protein>
    <submittedName>
        <fullName evidence="1">Uncharacterized protein</fullName>
    </submittedName>
</protein>
<dbReference type="EMBL" id="ATMH01011448">
    <property type="protein sequence ID" value="EPY16196.1"/>
    <property type="molecule type" value="Genomic_DNA"/>
</dbReference>
<proteinExistence type="predicted"/>
<evidence type="ECO:0000313" key="1">
    <source>
        <dbReference type="EMBL" id="EPY16196.1"/>
    </source>
</evidence>
<organism evidence="1 2">
    <name type="scientific">Strigomonas culicis</name>
    <dbReference type="NCBI Taxonomy" id="28005"/>
    <lineage>
        <taxon>Eukaryota</taxon>
        <taxon>Discoba</taxon>
        <taxon>Euglenozoa</taxon>
        <taxon>Kinetoplastea</taxon>
        <taxon>Metakinetoplastina</taxon>
        <taxon>Trypanosomatida</taxon>
        <taxon>Trypanosomatidae</taxon>
        <taxon>Strigomonadinae</taxon>
        <taxon>Strigomonas</taxon>
    </lineage>
</organism>
<reference evidence="1 2" key="1">
    <citation type="journal article" date="2013" name="PLoS ONE">
        <title>Predicting the Proteins of Angomonas deanei, Strigomonas culicis and Their Respective Endosymbionts Reveals New Aspects of the Trypanosomatidae Family.</title>
        <authorList>
            <person name="Motta M.C."/>
            <person name="Martins A.C."/>
            <person name="de Souza S.S."/>
            <person name="Catta-Preta C.M."/>
            <person name="Silva R."/>
            <person name="Klein C.C."/>
            <person name="de Almeida L.G."/>
            <person name="de Lima Cunha O."/>
            <person name="Ciapina L.P."/>
            <person name="Brocchi M."/>
            <person name="Colabardini A.C."/>
            <person name="de Araujo Lima B."/>
            <person name="Machado C.R."/>
            <person name="de Almeida Soares C.M."/>
            <person name="Probst C.M."/>
            <person name="de Menezes C.B."/>
            <person name="Thompson C.E."/>
            <person name="Bartholomeu D.C."/>
            <person name="Gradia D.F."/>
            <person name="Pavoni D.P."/>
            <person name="Grisard E.C."/>
            <person name="Fantinatti-Garboggini F."/>
            <person name="Marchini F.K."/>
            <person name="Rodrigues-Luiz G.F."/>
            <person name="Wagner G."/>
            <person name="Goldman G.H."/>
            <person name="Fietto J.L."/>
            <person name="Elias M.C."/>
            <person name="Goldman M.H."/>
            <person name="Sagot M.F."/>
            <person name="Pereira M."/>
            <person name="Stoco P.H."/>
            <person name="de Mendonca-Neto R.P."/>
            <person name="Teixeira S.M."/>
            <person name="Maciel T.E."/>
            <person name="de Oliveira Mendes T.A."/>
            <person name="Urmenyi T.P."/>
            <person name="de Souza W."/>
            <person name="Schenkman S."/>
            <person name="de Vasconcelos A.T."/>
        </authorList>
    </citation>
    <scope>NUCLEOTIDE SEQUENCE [LARGE SCALE GENOMIC DNA]</scope>
</reference>
<comment type="caution">
    <text evidence="1">The sequence shown here is derived from an EMBL/GenBank/DDBJ whole genome shotgun (WGS) entry which is preliminary data.</text>
</comment>
<name>S9UNF8_9TRYP</name>
<gene>
    <name evidence="1" type="ORF">STCU_11489</name>
</gene>
<keyword evidence="2" id="KW-1185">Reference proteome</keyword>
<dbReference type="AlphaFoldDB" id="S9UNF8"/>
<dbReference type="Proteomes" id="UP000015354">
    <property type="component" value="Unassembled WGS sequence"/>
</dbReference>
<evidence type="ECO:0000313" key="2">
    <source>
        <dbReference type="Proteomes" id="UP000015354"/>
    </source>
</evidence>
<sequence length="82" mass="9049">MFSLFLFLFFLCIFVDIFFSTSEYFVVSSHKLITWFLYSPSGFSSAGFSSAGFSSAGFSSLTSSLFSPASWTSFFFSPSCAV</sequence>